<feature type="binding site" evidence="14">
    <location>
        <position position="609"/>
    </location>
    <ligand>
        <name>ATP</name>
        <dbReference type="ChEBI" id="CHEBI:30616"/>
    </ligand>
</feature>
<evidence type="ECO:0000256" key="8">
    <source>
        <dbReference type="ARBA" id="ARBA00022833"/>
    </source>
</evidence>
<evidence type="ECO:0000256" key="9">
    <source>
        <dbReference type="ARBA" id="ARBA00022840"/>
    </source>
</evidence>
<keyword evidence="9 14" id="KW-0067">ATP-binding</keyword>
<feature type="domain" description="Aminoacyl-tRNA synthetase class Ia" evidence="15">
    <location>
        <begin position="33"/>
        <end position="644"/>
    </location>
</feature>
<dbReference type="InterPro" id="IPR009008">
    <property type="entry name" value="Val/Leu/Ile-tRNA-synth_edit"/>
</dbReference>
<dbReference type="InterPro" id="IPR023585">
    <property type="entry name" value="Ile-tRNA-ligase_type1"/>
</dbReference>
<feature type="binding site" evidence="14">
    <location>
        <position position="915"/>
    </location>
    <ligand>
        <name>Zn(2+)</name>
        <dbReference type="ChEBI" id="CHEBI:29105"/>
    </ligand>
</feature>
<keyword evidence="6 14" id="KW-0479">Metal-binding</keyword>
<comment type="function">
    <text evidence="12 14">Catalyzes the attachment of isoleucine to tRNA(Ile). As IleRS can inadvertently accommodate and process structurally similar amino acids such as valine, to avoid such errors it has two additional distinct tRNA(Ile)-dependent editing activities. One activity is designated as 'pretransfer' editing and involves the hydrolysis of activated Val-AMP. The other activity is designated 'posttransfer' editing and involves deacylation of mischarged Val-tRNA(Ile).</text>
</comment>
<dbReference type="CDD" id="cd07960">
    <property type="entry name" value="Anticodon_Ia_Ile_BEm"/>
    <property type="match status" value="1"/>
</dbReference>
<dbReference type="GO" id="GO:0000049">
    <property type="term" value="F:tRNA binding"/>
    <property type="evidence" value="ECO:0007669"/>
    <property type="project" value="InterPro"/>
</dbReference>
<feature type="domain" description="Zinc finger FPG/IleRS-type" evidence="16">
    <location>
        <begin position="891"/>
        <end position="918"/>
    </location>
</feature>
<evidence type="ECO:0000259" key="15">
    <source>
        <dbReference type="Pfam" id="PF00133"/>
    </source>
</evidence>
<dbReference type="GO" id="GO:0005829">
    <property type="term" value="C:cytosol"/>
    <property type="evidence" value="ECO:0007669"/>
    <property type="project" value="TreeGrafter"/>
</dbReference>
<dbReference type="SUPFAM" id="SSF50677">
    <property type="entry name" value="ValRS/IleRS/LeuRS editing domain"/>
    <property type="match status" value="1"/>
</dbReference>
<dbReference type="InterPro" id="IPR002300">
    <property type="entry name" value="aa-tRNA-synth_Ia"/>
</dbReference>
<comment type="subcellular location">
    <subcellularLocation>
        <location evidence="1 14">Cytoplasm</location>
    </subcellularLocation>
</comment>
<feature type="short sequence motif" description="'KMSKS' region" evidence="14">
    <location>
        <begin position="606"/>
        <end position="610"/>
    </location>
</feature>
<dbReference type="InterPro" id="IPR010663">
    <property type="entry name" value="Znf_FPG/IleRS"/>
</dbReference>
<dbReference type="InterPro" id="IPR002301">
    <property type="entry name" value="Ile-tRNA-ligase"/>
</dbReference>
<dbReference type="EMBL" id="CP053069">
    <property type="protein sequence ID" value="QJR12627.1"/>
    <property type="molecule type" value="Genomic_DNA"/>
</dbReference>
<evidence type="ECO:0000256" key="11">
    <source>
        <dbReference type="ARBA" id="ARBA00023146"/>
    </source>
</evidence>
<dbReference type="Pfam" id="PF06827">
    <property type="entry name" value="zf-FPG_IleRS"/>
    <property type="match status" value="1"/>
</dbReference>
<dbReference type="NCBIfam" id="TIGR00392">
    <property type="entry name" value="ileS"/>
    <property type="match status" value="1"/>
</dbReference>
<feature type="binding site" evidence="14">
    <location>
        <position position="912"/>
    </location>
    <ligand>
        <name>Zn(2+)</name>
        <dbReference type="ChEBI" id="CHEBI:29105"/>
    </ligand>
</feature>
<dbReference type="Gene3D" id="3.40.50.620">
    <property type="entry name" value="HUPs"/>
    <property type="match status" value="2"/>
</dbReference>
<evidence type="ECO:0000256" key="6">
    <source>
        <dbReference type="ARBA" id="ARBA00022723"/>
    </source>
</evidence>
<dbReference type="HAMAP" id="MF_02002">
    <property type="entry name" value="Ile_tRNA_synth_type1"/>
    <property type="match status" value="1"/>
</dbReference>
<accession>A0A6M4H414</accession>
<evidence type="ECO:0000256" key="10">
    <source>
        <dbReference type="ARBA" id="ARBA00022917"/>
    </source>
</evidence>
<dbReference type="Proteomes" id="UP000501534">
    <property type="component" value="Chromosome"/>
</dbReference>
<evidence type="ECO:0000256" key="5">
    <source>
        <dbReference type="ARBA" id="ARBA00022598"/>
    </source>
</evidence>
<dbReference type="FunFam" id="3.40.50.620:FF:000042">
    <property type="entry name" value="Isoleucine--tRNA ligase"/>
    <property type="match status" value="1"/>
</dbReference>
<reference evidence="18 19" key="1">
    <citation type="submission" date="2020-04" db="EMBL/GenBank/DDBJ databases">
        <title>Usitatibacter rugosus gen. nov., sp. nov. and Usitatibacter palustris sp. nov., novel members of Usitatibacteraceae fam. nov. within the order Nitrosomonadales isolated from soil.</title>
        <authorList>
            <person name="Huber K.J."/>
            <person name="Neumann-Schaal M."/>
            <person name="Geppert A."/>
            <person name="Luckner M."/>
            <person name="Wanner G."/>
            <person name="Overmann J."/>
        </authorList>
    </citation>
    <scope>NUCLEOTIDE SEQUENCE [LARGE SCALE GENOMIC DNA]</scope>
    <source>
        <strain evidence="18 19">0125_3</strain>
    </source>
</reference>
<dbReference type="RefSeq" id="WP_171094990.1">
    <property type="nucleotide sequence ID" value="NZ_CP053069.1"/>
</dbReference>
<feature type="binding site" evidence="14">
    <location>
        <position position="892"/>
    </location>
    <ligand>
        <name>Zn(2+)</name>
        <dbReference type="ChEBI" id="CHEBI:29105"/>
    </ligand>
</feature>
<evidence type="ECO:0000256" key="13">
    <source>
        <dbReference type="ARBA" id="ARBA00048359"/>
    </source>
</evidence>
<evidence type="ECO:0000259" key="17">
    <source>
        <dbReference type="Pfam" id="PF08264"/>
    </source>
</evidence>
<dbReference type="FunFam" id="3.40.50.620:FF:000048">
    <property type="entry name" value="Isoleucine--tRNA ligase"/>
    <property type="match status" value="1"/>
</dbReference>
<proteinExistence type="inferred from homology"/>
<evidence type="ECO:0000313" key="18">
    <source>
        <dbReference type="EMBL" id="QJR12627.1"/>
    </source>
</evidence>
<dbReference type="PROSITE" id="PS00178">
    <property type="entry name" value="AA_TRNA_LIGASE_I"/>
    <property type="match status" value="1"/>
</dbReference>
<dbReference type="GO" id="GO:0006428">
    <property type="term" value="P:isoleucyl-tRNA aminoacylation"/>
    <property type="evidence" value="ECO:0007669"/>
    <property type="project" value="UniProtKB-UniRule"/>
</dbReference>
<organism evidence="18 19">
    <name type="scientific">Usitatibacter rugosus</name>
    <dbReference type="NCBI Taxonomy" id="2732067"/>
    <lineage>
        <taxon>Bacteria</taxon>
        <taxon>Pseudomonadati</taxon>
        <taxon>Pseudomonadota</taxon>
        <taxon>Betaproteobacteria</taxon>
        <taxon>Nitrosomonadales</taxon>
        <taxon>Usitatibacteraceae</taxon>
        <taxon>Usitatibacter</taxon>
    </lineage>
</organism>
<comment type="similarity">
    <text evidence="2 14">Belongs to the class-I aminoacyl-tRNA synthetase family. IleS type 1 subfamily.</text>
</comment>
<evidence type="ECO:0000256" key="14">
    <source>
        <dbReference type="HAMAP-Rule" id="MF_02002"/>
    </source>
</evidence>
<evidence type="ECO:0000256" key="3">
    <source>
        <dbReference type="ARBA" id="ARBA00011245"/>
    </source>
</evidence>
<gene>
    <name evidence="14 18" type="primary">ileS</name>
    <name evidence="18" type="ORF">DSM104443_03718</name>
</gene>
<dbReference type="GO" id="GO:0002161">
    <property type="term" value="F:aminoacyl-tRNA deacylase activity"/>
    <property type="evidence" value="ECO:0007669"/>
    <property type="project" value="InterPro"/>
</dbReference>
<dbReference type="Pfam" id="PF08264">
    <property type="entry name" value="Anticodon_1"/>
    <property type="match status" value="1"/>
</dbReference>
<evidence type="ECO:0000313" key="19">
    <source>
        <dbReference type="Proteomes" id="UP000501534"/>
    </source>
</evidence>
<keyword evidence="4 14" id="KW-0963">Cytoplasm</keyword>
<evidence type="ECO:0000256" key="2">
    <source>
        <dbReference type="ARBA" id="ARBA00006887"/>
    </source>
</evidence>
<comment type="cofactor">
    <cofactor evidence="14">
        <name>Zn(2+)</name>
        <dbReference type="ChEBI" id="CHEBI:29105"/>
    </cofactor>
    <text evidence="14">Binds 1 zinc ion per subunit.</text>
</comment>
<evidence type="ECO:0000256" key="7">
    <source>
        <dbReference type="ARBA" id="ARBA00022741"/>
    </source>
</evidence>
<name>A0A6M4H414_9PROT</name>
<dbReference type="InterPro" id="IPR009080">
    <property type="entry name" value="tRNAsynth_Ia_anticodon-bd"/>
</dbReference>
<evidence type="ECO:0000256" key="12">
    <source>
        <dbReference type="ARBA" id="ARBA00025217"/>
    </source>
</evidence>
<dbReference type="SUPFAM" id="SSF47323">
    <property type="entry name" value="Anticodon-binding domain of a subclass of class I aminoacyl-tRNA synthetases"/>
    <property type="match status" value="1"/>
</dbReference>
<feature type="binding site" evidence="14">
    <location>
        <position position="895"/>
    </location>
    <ligand>
        <name>Zn(2+)</name>
        <dbReference type="ChEBI" id="CHEBI:29105"/>
    </ligand>
</feature>
<protein>
    <recommendedName>
        <fullName evidence="14">Isoleucine--tRNA ligase</fullName>
        <ecNumber evidence="14">6.1.1.5</ecNumber>
    </recommendedName>
    <alternativeName>
        <fullName evidence="14">Isoleucyl-tRNA synthetase</fullName>
        <shortName evidence="14">IleRS</shortName>
    </alternativeName>
</protein>
<feature type="short sequence motif" description="'HIGH' region" evidence="14">
    <location>
        <begin position="63"/>
        <end position="73"/>
    </location>
</feature>
<evidence type="ECO:0000259" key="16">
    <source>
        <dbReference type="Pfam" id="PF06827"/>
    </source>
</evidence>
<dbReference type="GO" id="GO:0004822">
    <property type="term" value="F:isoleucine-tRNA ligase activity"/>
    <property type="evidence" value="ECO:0007669"/>
    <property type="project" value="UniProtKB-UniRule"/>
</dbReference>
<feature type="binding site" evidence="14">
    <location>
        <position position="565"/>
    </location>
    <ligand>
        <name>L-isoleucyl-5'-AMP</name>
        <dbReference type="ChEBI" id="CHEBI:178002"/>
    </ligand>
</feature>
<dbReference type="AlphaFoldDB" id="A0A6M4H414"/>
<dbReference type="InterPro" id="IPR014729">
    <property type="entry name" value="Rossmann-like_a/b/a_fold"/>
</dbReference>
<keyword evidence="5 14" id="KW-0436">Ligase</keyword>
<keyword evidence="8 14" id="KW-0862">Zinc</keyword>
<dbReference type="EC" id="6.1.1.5" evidence="14"/>
<feature type="domain" description="Methionyl/Valyl/Leucyl/Isoleucyl-tRNA synthetase anticodon-binding" evidence="17">
    <location>
        <begin position="689"/>
        <end position="841"/>
    </location>
</feature>
<comment type="subunit">
    <text evidence="3 14">Monomer.</text>
</comment>
<dbReference type="SUPFAM" id="SSF52374">
    <property type="entry name" value="Nucleotidylyl transferase"/>
    <property type="match status" value="1"/>
</dbReference>
<keyword evidence="7 14" id="KW-0547">Nucleotide-binding</keyword>
<comment type="domain">
    <text evidence="14">IleRS has two distinct active sites: one for aminoacylation and one for editing. The misactivated valine is translocated from the active site to the editing site, which sterically excludes the correctly activated isoleucine. The single editing site contains two valyl binding pockets, one specific for each substrate (Val-AMP or Val-tRNA(Ile)).</text>
</comment>
<dbReference type="GO" id="GO:0008270">
    <property type="term" value="F:zinc ion binding"/>
    <property type="evidence" value="ECO:0007669"/>
    <property type="project" value="UniProtKB-UniRule"/>
</dbReference>
<keyword evidence="10 14" id="KW-0648">Protein biosynthesis</keyword>
<evidence type="ECO:0000256" key="1">
    <source>
        <dbReference type="ARBA" id="ARBA00004496"/>
    </source>
</evidence>
<dbReference type="InterPro" id="IPR050081">
    <property type="entry name" value="Ile-tRNA_ligase"/>
</dbReference>
<dbReference type="InterPro" id="IPR013155">
    <property type="entry name" value="M/V/L/I-tRNA-synth_anticd-bd"/>
</dbReference>
<keyword evidence="11 14" id="KW-0030">Aminoacyl-tRNA synthetase</keyword>
<dbReference type="Gene3D" id="1.10.730.20">
    <property type="match status" value="1"/>
</dbReference>
<keyword evidence="19" id="KW-1185">Reference proteome</keyword>
<comment type="catalytic activity">
    <reaction evidence="13 14">
        <text>tRNA(Ile) + L-isoleucine + ATP = L-isoleucyl-tRNA(Ile) + AMP + diphosphate</text>
        <dbReference type="Rhea" id="RHEA:11060"/>
        <dbReference type="Rhea" id="RHEA-COMP:9666"/>
        <dbReference type="Rhea" id="RHEA-COMP:9695"/>
        <dbReference type="ChEBI" id="CHEBI:30616"/>
        <dbReference type="ChEBI" id="CHEBI:33019"/>
        <dbReference type="ChEBI" id="CHEBI:58045"/>
        <dbReference type="ChEBI" id="CHEBI:78442"/>
        <dbReference type="ChEBI" id="CHEBI:78528"/>
        <dbReference type="ChEBI" id="CHEBI:456215"/>
        <dbReference type="EC" id="6.1.1.5"/>
    </reaction>
</comment>
<dbReference type="PANTHER" id="PTHR42765:SF1">
    <property type="entry name" value="ISOLEUCINE--TRNA LIGASE, MITOCHONDRIAL"/>
    <property type="match status" value="1"/>
</dbReference>
<dbReference type="InterPro" id="IPR033708">
    <property type="entry name" value="Anticodon_Ile_BEm"/>
</dbReference>
<sequence length="929" mass="104074">MNDTKKTDYKSTLNLPDTPFPMRGDLAKREPAWVKAWHEGGLYHRIREASKGRPKFILHDGPPYANGDIHIGHAVNKVLKDIVVKSKTMAGFDAPYVPGWDCHGLPIEHQIEKKHGRNLEPNEQRRLCRAYAAEQIDKQREDFKRLGVLGDWDHPYRTMDPKTEGGEIRALGRIWKAGLLYRGLKPVNWCIDCHSALAEAEVEYEDKTSPAIDVAFHAADPAHVAKAFGASPVPQKISAVIWTTTPWTLPGNQAIAAHPEFDYELVDTDKGALILAAELREACLKRYGLAVKSVLGRAKGAQLAGLRFQHPFESRIVPMVVGAHVTTEAGTGLVHTAPAHGAEDFDVGVKNDLPLDQPVDDLGRFKSNVPHFAGMSVREAEKPILERLQASGSLLKHEPFRHSYPHCWRHKTPIIFRATVQWFIGMERKTPTGKTLRETAKQAIDATQFFPAWGRPRLEAMIANRPDWTLSRQRNWGTPLPFFLHRETDELHPDTERFVEQAAGLVEKGGVEAWFAATCEDFGVDPKVYRKMTDTVDVWFDSGTTHFTVLRGLADHRWPADMYLEGSDQHRGWFQSSLLSSCAMEGRAPYDALLTHGFVVDGQGRKMSKSIGNVIAPQKVSDTLGAEVIRLWVASTDYSGELYISDEILKRVVESYRRIRNTLRFLLANIADFDPAKDALPVSEWVEIDRYALAMTRAMQAEVTAAYERYEFHAVTQRLQMFCSEDLGGFYLDILKDRLYTTGRDSKPRRAAQSALHAITQVLLRLMAPVLSFTSEEAWSVLHPGKDESIFFHTWKDALPEQAGEAELIARWTRIREIRAILSPKLEEQRAAGTVGSSLQAEVDLGASKDDLALLRSLGDDLRFVTITSQAKVFEAPGELTVGVRPSAFAKCDRCWHYREDVGRDPAHPSICGRCVSNLTGAGEARVHA</sequence>
<dbReference type="InterPro" id="IPR001412">
    <property type="entry name" value="aa-tRNA-synth_I_CS"/>
</dbReference>
<evidence type="ECO:0000256" key="4">
    <source>
        <dbReference type="ARBA" id="ARBA00022490"/>
    </source>
</evidence>
<dbReference type="GO" id="GO:0005524">
    <property type="term" value="F:ATP binding"/>
    <property type="evidence" value="ECO:0007669"/>
    <property type="project" value="UniProtKB-UniRule"/>
</dbReference>
<dbReference type="PRINTS" id="PR00984">
    <property type="entry name" value="TRNASYNTHILE"/>
</dbReference>
<dbReference type="Pfam" id="PF00133">
    <property type="entry name" value="tRNA-synt_1"/>
    <property type="match status" value="1"/>
</dbReference>
<dbReference type="Gene3D" id="3.90.740.10">
    <property type="entry name" value="Valyl/Leucyl/Isoleucyl-tRNA synthetase, editing domain"/>
    <property type="match status" value="1"/>
</dbReference>
<dbReference type="PANTHER" id="PTHR42765">
    <property type="entry name" value="SOLEUCYL-TRNA SYNTHETASE"/>
    <property type="match status" value="1"/>
</dbReference>
<dbReference type="KEGG" id="uru:DSM104443_03718"/>